<dbReference type="InParanoid" id="A0A067PXY3"/>
<sequence length="690" mass="77357">MASWVLASPPLLSIARSRIRLDFLNWSPRAWSLSKNAFSVSLSLPDKSPAMKAIESYPYPSTTPDTSIFEELSDEYVGMEGRATSITPKIVGATLLEEDIAVAAKYPCFTLFRLVQQGKFSHAERVRSELAEMGVPIRPDRVYSRAASAILRRPQTPVEGRESQFANWLALIPDADASHRRRSFKSLHHHLAQYDFTNPDKLRLVMIFGVILASKGYSQRVCDFVISSVFYFAEPPAALAFLEEFERAARKYAEARVGPASRRKFRAQLKEWYSLAARTHISAGRLDAAMQVLNTARSREIAITAFTYSFLLKKLGGLQDERRWKYVVKLWQMQDPKVVPPTFPSTSLASSSVDGLSRSASLATQLRHFKSSLTSSSLPSTSDLAQFIHSYQSWTGRTRALCMLRERAQAKSVGSLACWLMGEMLYYEQRHEPKLLIVRFAASFHIVGVPRAEVLRIEAEMKEEMGRIEFLLTRSYPATLKIRPSPHHCAAVWRALISLCKDQREIRVLYDQLLDQSRTALLHDGSSSASPHPPERPVEHYFNAFLSAFSNPEDAVGVLADMKELGISPGVYTYTLVVGILARAGLFEEATKLLDFLEASPSAGYSTPPSGSNSHYMAPPTPNLTTYTNVLRAFVDARHLDDALAIEERMMLKIGYVHGTNRQTDLALKMLRRLEDLQRTGQSLNGTPLL</sequence>
<evidence type="ECO:0008006" key="3">
    <source>
        <dbReference type="Google" id="ProtNLM"/>
    </source>
</evidence>
<dbReference type="GO" id="GO:0005739">
    <property type="term" value="C:mitochondrion"/>
    <property type="evidence" value="ECO:0007669"/>
    <property type="project" value="TreeGrafter"/>
</dbReference>
<dbReference type="Proteomes" id="UP000027265">
    <property type="component" value="Unassembled WGS sequence"/>
</dbReference>
<dbReference type="STRING" id="933084.A0A067PXY3"/>
<reference evidence="2" key="1">
    <citation type="journal article" date="2014" name="Proc. Natl. Acad. Sci. U.S.A.">
        <title>Extensive sampling of basidiomycete genomes demonstrates inadequacy of the white-rot/brown-rot paradigm for wood decay fungi.</title>
        <authorList>
            <person name="Riley R."/>
            <person name="Salamov A.A."/>
            <person name="Brown D.W."/>
            <person name="Nagy L.G."/>
            <person name="Floudas D."/>
            <person name="Held B.W."/>
            <person name="Levasseur A."/>
            <person name="Lombard V."/>
            <person name="Morin E."/>
            <person name="Otillar R."/>
            <person name="Lindquist E.A."/>
            <person name="Sun H."/>
            <person name="LaButti K.M."/>
            <person name="Schmutz J."/>
            <person name="Jabbour D."/>
            <person name="Luo H."/>
            <person name="Baker S.E."/>
            <person name="Pisabarro A.G."/>
            <person name="Walton J.D."/>
            <person name="Blanchette R.A."/>
            <person name="Henrissat B."/>
            <person name="Martin F."/>
            <person name="Cullen D."/>
            <person name="Hibbett D.S."/>
            <person name="Grigoriev I.V."/>
        </authorList>
    </citation>
    <scope>NUCLEOTIDE SEQUENCE [LARGE SCALE GENOMIC DNA]</scope>
    <source>
        <strain evidence="2">MUCL 33604</strain>
    </source>
</reference>
<dbReference type="AlphaFoldDB" id="A0A067PXY3"/>
<keyword evidence="2" id="KW-1185">Reference proteome</keyword>
<dbReference type="Pfam" id="PF01535">
    <property type="entry name" value="PPR"/>
    <property type="match status" value="1"/>
</dbReference>
<proteinExistence type="predicted"/>
<gene>
    <name evidence="1" type="ORF">JAAARDRAFT_78347</name>
</gene>
<dbReference type="InterPro" id="IPR011990">
    <property type="entry name" value="TPR-like_helical_dom_sf"/>
</dbReference>
<evidence type="ECO:0000313" key="2">
    <source>
        <dbReference type="Proteomes" id="UP000027265"/>
    </source>
</evidence>
<dbReference type="PANTHER" id="PTHR47938">
    <property type="entry name" value="RESPIRATORY COMPLEX I CHAPERONE (CIA84), PUTATIVE (AFU_ORTHOLOGUE AFUA_2G06020)-RELATED"/>
    <property type="match status" value="1"/>
</dbReference>
<dbReference type="Gene3D" id="1.25.40.10">
    <property type="entry name" value="Tetratricopeptide repeat domain"/>
    <property type="match status" value="1"/>
</dbReference>
<dbReference type="GO" id="GO:0140053">
    <property type="term" value="P:mitochondrial gene expression"/>
    <property type="evidence" value="ECO:0007669"/>
    <property type="project" value="TreeGrafter"/>
</dbReference>
<dbReference type="PANTHER" id="PTHR47938:SF35">
    <property type="entry name" value="PENTATRICOPEPTIDE REPEAT-CONTAINING PROTEIN 4, MITOCHONDRIAL-RELATED"/>
    <property type="match status" value="1"/>
</dbReference>
<protein>
    <recommendedName>
        <fullName evidence="3">Pentacotripeptide-repeat region of PRORP domain-containing protein</fullName>
    </recommendedName>
</protein>
<evidence type="ECO:0000313" key="1">
    <source>
        <dbReference type="EMBL" id="KDQ58740.1"/>
    </source>
</evidence>
<name>A0A067PXY3_9AGAM</name>
<dbReference type="HOGENOM" id="CLU_017541_0_0_1"/>
<dbReference type="OrthoDB" id="185373at2759"/>
<organism evidence="1 2">
    <name type="scientific">Jaapia argillacea MUCL 33604</name>
    <dbReference type="NCBI Taxonomy" id="933084"/>
    <lineage>
        <taxon>Eukaryota</taxon>
        <taxon>Fungi</taxon>
        <taxon>Dikarya</taxon>
        <taxon>Basidiomycota</taxon>
        <taxon>Agaricomycotina</taxon>
        <taxon>Agaricomycetes</taxon>
        <taxon>Agaricomycetidae</taxon>
        <taxon>Jaapiales</taxon>
        <taxon>Jaapiaceae</taxon>
        <taxon>Jaapia</taxon>
    </lineage>
</organism>
<dbReference type="InterPro" id="IPR002885">
    <property type="entry name" value="PPR_rpt"/>
</dbReference>
<dbReference type="GO" id="GO:0003729">
    <property type="term" value="F:mRNA binding"/>
    <property type="evidence" value="ECO:0007669"/>
    <property type="project" value="TreeGrafter"/>
</dbReference>
<accession>A0A067PXY3</accession>
<dbReference type="EMBL" id="KL197717">
    <property type="protein sequence ID" value="KDQ58740.1"/>
    <property type="molecule type" value="Genomic_DNA"/>
</dbReference>